<sequence length="70" mass="7977">MFRMFRLAIFWGCCLGLTACQDDWNALFSDSMRVEEGIKGELSLSLCVASEEDRHVSARNSESAYDEQHI</sequence>
<protein>
    <submittedName>
        <fullName evidence="1">Secreted protein</fullName>
    </submittedName>
</protein>
<evidence type="ECO:0000313" key="1">
    <source>
        <dbReference type="EMBL" id="EJX05504.1"/>
    </source>
</evidence>
<proteinExistence type="predicted"/>
<name>J9GF23_9ZZZZ</name>
<reference evidence="1" key="1">
    <citation type="journal article" date="2012" name="PLoS ONE">
        <title>Gene sets for utilization of primary and secondary nutrition supplies in the distal gut of endangered iberian lynx.</title>
        <authorList>
            <person name="Alcaide M."/>
            <person name="Messina E."/>
            <person name="Richter M."/>
            <person name="Bargiela R."/>
            <person name="Peplies J."/>
            <person name="Huws S.A."/>
            <person name="Newbold C.J."/>
            <person name="Golyshin P.N."/>
            <person name="Simon M.A."/>
            <person name="Lopez G."/>
            <person name="Yakimov M.M."/>
            <person name="Ferrer M."/>
        </authorList>
    </citation>
    <scope>NUCLEOTIDE SEQUENCE</scope>
</reference>
<accession>J9GF23</accession>
<feature type="non-terminal residue" evidence="1">
    <location>
        <position position="70"/>
    </location>
</feature>
<comment type="caution">
    <text evidence="1">The sequence shown here is derived from an EMBL/GenBank/DDBJ whole genome shotgun (WGS) entry which is preliminary data.</text>
</comment>
<organism evidence="1">
    <name type="scientific">gut metagenome</name>
    <dbReference type="NCBI Taxonomy" id="749906"/>
    <lineage>
        <taxon>unclassified sequences</taxon>
        <taxon>metagenomes</taxon>
        <taxon>organismal metagenomes</taxon>
    </lineage>
</organism>
<dbReference type="PROSITE" id="PS51257">
    <property type="entry name" value="PROKAR_LIPOPROTEIN"/>
    <property type="match status" value="1"/>
</dbReference>
<dbReference type="EMBL" id="AMCI01001448">
    <property type="protein sequence ID" value="EJX05504.1"/>
    <property type="molecule type" value="Genomic_DNA"/>
</dbReference>
<gene>
    <name evidence="1" type="ORF">EVA_06389</name>
</gene>
<dbReference type="AlphaFoldDB" id="J9GF23"/>